<feature type="non-terminal residue" evidence="1">
    <location>
        <position position="1"/>
    </location>
</feature>
<gene>
    <name evidence="1" type="ORF">OBE_03500</name>
</gene>
<sequence>KEHHTKHSFAEEYRAFLELYNVEYNEKFVFRD</sequence>
<accession>K1TU81</accession>
<dbReference type="AlphaFoldDB" id="K1TU81"/>
<organism evidence="1">
    <name type="scientific">human gut metagenome</name>
    <dbReference type="NCBI Taxonomy" id="408170"/>
    <lineage>
        <taxon>unclassified sequences</taxon>
        <taxon>metagenomes</taxon>
        <taxon>organismal metagenomes</taxon>
    </lineage>
</organism>
<protein>
    <submittedName>
        <fullName evidence="1">Uncharacterized protein</fullName>
    </submittedName>
</protein>
<name>K1TU81_9ZZZZ</name>
<dbReference type="EMBL" id="AJWZ01002343">
    <property type="protein sequence ID" value="EKC71219.1"/>
    <property type="molecule type" value="Genomic_DNA"/>
</dbReference>
<evidence type="ECO:0000313" key="1">
    <source>
        <dbReference type="EMBL" id="EKC71219.1"/>
    </source>
</evidence>
<proteinExistence type="predicted"/>
<comment type="caution">
    <text evidence="1">The sequence shown here is derived from an EMBL/GenBank/DDBJ whole genome shotgun (WGS) entry which is preliminary data.</text>
</comment>
<reference evidence="1" key="1">
    <citation type="journal article" date="2013" name="Environ. Microbiol.">
        <title>Microbiota from the distal guts of lean and obese adolescents exhibit partial functional redundancy besides clear differences in community structure.</title>
        <authorList>
            <person name="Ferrer M."/>
            <person name="Ruiz A."/>
            <person name="Lanza F."/>
            <person name="Haange S.B."/>
            <person name="Oberbach A."/>
            <person name="Till H."/>
            <person name="Bargiela R."/>
            <person name="Campoy C."/>
            <person name="Segura M.T."/>
            <person name="Richter M."/>
            <person name="von Bergen M."/>
            <person name="Seifert J."/>
            <person name="Suarez A."/>
        </authorList>
    </citation>
    <scope>NUCLEOTIDE SEQUENCE</scope>
</reference>